<keyword evidence="2" id="KW-1185">Reference proteome</keyword>
<accession>A0ABZ2MMW7</accession>
<organism evidence="1 2">
    <name type="scientific">Metabacillus rhizosphaerae</name>
    <dbReference type="NCBI Taxonomy" id="3117747"/>
    <lineage>
        <taxon>Bacteria</taxon>
        <taxon>Bacillati</taxon>
        <taxon>Bacillota</taxon>
        <taxon>Bacilli</taxon>
        <taxon>Bacillales</taxon>
        <taxon>Bacillaceae</taxon>
        <taxon>Metabacillus</taxon>
    </lineage>
</organism>
<protein>
    <submittedName>
        <fullName evidence="1">Uncharacterized protein</fullName>
    </submittedName>
</protein>
<evidence type="ECO:0000313" key="2">
    <source>
        <dbReference type="Proteomes" id="UP001368328"/>
    </source>
</evidence>
<dbReference type="EMBL" id="CP147403">
    <property type="protein sequence ID" value="WXB86679.1"/>
    <property type="molecule type" value="Genomic_DNA"/>
</dbReference>
<name>A0ABZ2MMW7_9BACI</name>
<sequence length="131" mass="14910">MAIVYSVEVGDPINQVVMGNPKTYFDSIFDALSDGLYIVEGLEKRYGKEIVFLEKEPIIKGSKENSLHIWRGFLEGVAEPLYVQLNIEELDKEKELAIPNTPNTKLNDDQMLFITELETLLNRADEDDGLF</sequence>
<dbReference type="Proteomes" id="UP001368328">
    <property type="component" value="Chromosome"/>
</dbReference>
<dbReference type="RefSeq" id="WP_338785988.1">
    <property type="nucleotide sequence ID" value="NZ_CP147403.1"/>
</dbReference>
<gene>
    <name evidence="1" type="ORF">WCV66_15555</name>
</gene>
<reference evidence="1 2" key="1">
    <citation type="submission" date="2024-02" db="EMBL/GenBank/DDBJ databases">
        <title>Seven novel Bacillus-like species.</title>
        <authorList>
            <person name="Liu G."/>
        </authorList>
    </citation>
    <scope>NUCLEOTIDE SEQUENCE [LARGE SCALE GENOMIC DNA]</scope>
    <source>
        <strain evidence="1 2">FJAT-53654</strain>
    </source>
</reference>
<proteinExistence type="predicted"/>
<evidence type="ECO:0000313" key="1">
    <source>
        <dbReference type="EMBL" id="WXB86679.1"/>
    </source>
</evidence>